<organism evidence="2 3">
    <name type="scientific">Syntrophus aciditrophicus (strain SB)</name>
    <dbReference type="NCBI Taxonomy" id="56780"/>
    <lineage>
        <taxon>Bacteria</taxon>
        <taxon>Pseudomonadati</taxon>
        <taxon>Thermodesulfobacteriota</taxon>
        <taxon>Syntrophia</taxon>
        <taxon>Syntrophales</taxon>
        <taxon>Syntrophaceae</taxon>
        <taxon>Syntrophus</taxon>
    </lineage>
</organism>
<keyword evidence="3" id="KW-1185">Reference proteome</keyword>
<dbReference type="EMBL" id="CP000252">
    <property type="protein sequence ID" value="ABC77832.1"/>
    <property type="molecule type" value="Genomic_DNA"/>
</dbReference>
<evidence type="ECO:0000313" key="2">
    <source>
        <dbReference type="EMBL" id="ABC77832.1"/>
    </source>
</evidence>
<feature type="region of interest" description="Disordered" evidence="1">
    <location>
        <begin position="23"/>
        <end position="53"/>
    </location>
</feature>
<name>Q2LUS1_SYNAS</name>
<evidence type="ECO:0000256" key="1">
    <source>
        <dbReference type="SAM" id="MobiDB-lite"/>
    </source>
</evidence>
<dbReference type="Proteomes" id="UP000001933">
    <property type="component" value="Chromosome"/>
</dbReference>
<reference evidence="2 3" key="1">
    <citation type="journal article" date="2007" name="Proc. Natl. Acad. Sci. U.S.A.">
        <title>The genome of Syntrophus aciditrophicus: life at the thermodynamic limit of microbial growth.</title>
        <authorList>
            <person name="McInerney M.J."/>
            <person name="Rohlin L."/>
            <person name="Mouttaki H."/>
            <person name="Kim U."/>
            <person name="Krupp R.S."/>
            <person name="Rios-Hernandez L."/>
            <person name="Sieber J."/>
            <person name="Struchtemeyer C.G."/>
            <person name="Bhattacharyya A."/>
            <person name="Campbell J.W."/>
            <person name="Gunsalus R.P."/>
        </authorList>
    </citation>
    <scope>NUCLEOTIDE SEQUENCE [LARGE SCALE GENOMIC DNA]</scope>
    <source>
        <strain evidence="2 3">SB</strain>
    </source>
</reference>
<gene>
    <name evidence="2" type="ORF">SYN_01392</name>
</gene>
<dbReference type="InParanoid" id="Q2LUS1"/>
<dbReference type="AlphaFoldDB" id="Q2LUS1"/>
<sequence>MKRYFNGDFIDRKRLELRHEQKKDMLTGGLPAQGIGDSINESRGGDNETEEYSVDSAWLTDEPDAFGVCREREL</sequence>
<evidence type="ECO:0000313" key="3">
    <source>
        <dbReference type="Proteomes" id="UP000001933"/>
    </source>
</evidence>
<dbReference type="KEGG" id="sat:SYN_01392"/>
<accession>Q2LUS1</accession>
<proteinExistence type="predicted"/>
<protein>
    <submittedName>
        <fullName evidence="2">Hypothetical cytosolic protein</fullName>
    </submittedName>
</protein>
<dbReference type="HOGENOM" id="CLU_2686489_0_0_7"/>